<feature type="signal peptide" evidence="1">
    <location>
        <begin position="1"/>
        <end position="26"/>
    </location>
</feature>
<evidence type="ECO:0000256" key="1">
    <source>
        <dbReference type="SAM" id="SignalP"/>
    </source>
</evidence>
<organism evidence="2 3">
    <name type="scientific">Kibdelosporangium aridum</name>
    <dbReference type="NCBI Taxonomy" id="2030"/>
    <lineage>
        <taxon>Bacteria</taxon>
        <taxon>Bacillati</taxon>
        <taxon>Actinomycetota</taxon>
        <taxon>Actinomycetes</taxon>
        <taxon>Pseudonocardiales</taxon>
        <taxon>Pseudonocardiaceae</taxon>
        <taxon>Kibdelosporangium</taxon>
    </lineage>
</organism>
<sequence length="122" mass="12846">MGRVFKGLVVSGAVALIASSGMPASAQQAGDVQNQHFVCGSNEPPDLDDQPFRQSMTDLRLDNGSGMPCGTARKGDWLNYHCFTLGGDGQTWTYVAVVGQHVAGWAPDAKLPGNGSNKPCPR</sequence>
<feature type="chain" id="PRO_5019244941" description="SH3 domain-containing protein" evidence="1">
    <location>
        <begin position="27"/>
        <end position="122"/>
    </location>
</feature>
<evidence type="ECO:0008006" key="4">
    <source>
        <dbReference type="Google" id="ProtNLM"/>
    </source>
</evidence>
<protein>
    <recommendedName>
        <fullName evidence="4">SH3 domain-containing protein</fullName>
    </recommendedName>
</protein>
<gene>
    <name evidence="2" type="ORF">DMH04_07765</name>
</gene>
<dbReference type="EMBL" id="QHKI01000004">
    <property type="protein sequence ID" value="RSM88530.1"/>
    <property type="molecule type" value="Genomic_DNA"/>
</dbReference>
<comment type="caution">
    <text evidence="2">The sequence shown here is derived from an EMBL/GenBank/DDBJ whole genome shotgun (WGS) entry which is preliminary data.</text>
</comment>
<keyword evidence="1" id="KW-0732">Signal</keyword>
<reference evidence="2 3" key="1">
    <citation type="submission" date="2018-05" db="EMBL/GenBank/DDBJ databases">
        <title>Evolution of GPA BGCs.</title>
        <authorList>
            <person name="Waglechner N."/>
            <person name="Wright G.D."/>
        </authorList>
    </citation>
    <scope>NUCLEOTIDE SEQUENCE [LARGE SCALE GENOMIC DNA]</scope>
    <source>
        <strain evidence="2 3">A82846</strain>
    </source>
</reference>
<evidence type="ECO:0000313" key="3">
    <source>
        <dbReference type="Proteomes" id="UP000287547"/>
    </source>
</evidence>
<proteinExistence type="predicted"/>
<dbReference type="AlphaFoldDB" id="A0A428ZKP1"/>
<evidence type="ECO:0000313" key="2">
    <source>
        <dbReference type="EMBL" id="RSM88530.1"/>
    </source>
</evidence>
<dbReference type="Proteomes" id="UP000287547">
    <property type="component" value="Unassembled WGS sequence"/>
</dbReference>
<accession>A0A428ZKP1</accession>
<name>A0A428ZKP1_KIBAR</name>